<comment type="caution">
    <text evidence="1">The sequence shown here is derived from an EMBL/GenBank/DDBJ whole genome shotgun (WGS) entry which is preliminary data.</text>
</comment>
<accession>A0AAW1DHQ2</accession>
<dbReference type="EMBL" id="JAPXFL010000002">
    <property type="protein sequence ID" value="KAK9510376.1"/>
    <property type="molecule type" value="Genomic_DNA"/>
</dbReference>
<name>A0AAW1DHQ2_9HEMI</name>
<dbReference type="Proteomes" id="UP001461498">
    <property type="component" value="Unassembled WGS sequence"/>
</dbReference>
<dbReference type="AlphaFoldDB" id="A0AAW1DHQ2"/>
<reference evidence="1 2" key="1">
    <citation type="submission" date="2022-12" db="EMBL/GenBank/DDBJ databases">
        <title>Chromosome-level genome assembly of true bugs.</title>
        <authorList>
            <person name="Ma L."/>
            <person name="Li H."/>
        </authorList>
    </citation>
    <scope>NUCLEOTIDE SEQUENCE [LARGE SCALE GENOMIC DNA]</scope>
    <source>
        <strain evidence="1">Lab_2022b</strain>
    </source>
</reference>
<proteinExistence type="predicted"/>
<sequence>MNKNNIIDSIKRLDLLYEEFSQMKSDINNVINEFSKFQMKMFELLEENERKCKLLTEENLILQKSISHLQNKLNEESLLFFNMDFAQSCCNNGVLLLNDFFCFIRNILKVDIGKRDIKSVFCVGKKYRRVLVVTFTSQWKKLEILKARKLLKNTNYYIKEDFNFECRKNICEFIDYLKDGRQISLKATMRFDSFLLEGKLYSLNDMKFGKINNNEIMCLNKENRFNFDVYEKDVKNFDVTKALISFDDSIIKEEKTNFEVINDENSLKNLVVSVDNNQNEIKSIVYIEESVDVFNEDKDIKNNKKLVDFIDGKMLKKVSRKGKKLKKQLDIYQLKKDSRDE</sequence>
<gene>
    <name evidence="1" type="ORF">O3M35_005176</name>
</gene>
<evidence type="ECO:0000313" key="2">
    <source>
        <dbReference type="Proteomes" id="UP001461498"/>
    </source>
</evidence>
<organism evidence="1 2">
    <name type="scientific">Rhynocoris fuscipes</name>
    <dbReference type="NCBI Taxonomy" id="488301"/>
    <lineage>
        <taxon>Eukaryota</taxon>
        <taxon>Metazoa</taxon>
        <taxon>Ecdysozoa</taxon>
        <taxon>Arthropoda</taxon>
        <taxon>Hexapoda</taxon>
        <taxon>Insecta</taxon>
        <taxon>Pterygota</taxon>
        <taxon>Neoptera</taxon>
        <taxon>Paraneoptera</taxon>
        <taxon>Hemiptera</taxon>
        <taxon>Heteroptera</taxon>
        <taxon>Panheteroptera</taxon>
        <taxon>Cimicomorpha</taxon>
        <taxon>Reduviidae</taxon>
        <taxon>Harpactorinae</taxon>
        <taxon>Harpactorini</taxon>
        <taxon>Rhynocoris</taxon>
    </lineage>
</organism>
<evidence type="ECO:0000313" key="1">
    <source>
        <dbReference type="EMBL" id="KAK9510376.1"/>
    </source>
</evidence>
<keyword evidence="2" id="KW-1185">Reference proteome</keyword>
<protein>
    <submittedName>
        <fullName evidence="1">Uncharacterized protein</fullName>
    </submittedName>
</protein>